<sequence length="90" mass="10851">MSLNKNWVLQVDHAVYKFLKKIPRSDAERILFVIEIELPINPFAADMQKMEGEQNVWRRRVGSYRIKFEVIKNDKIIHVFRAERRTSKTY</sequence>
<dbReference type="InterPro" id="IPR035093">
    <property type="entry name" value="RelE/ParE_toxin_dom_sf"/>
</dbReference>
<dbReference type="AlphaFoldDB" id="A0A1G2LQZ9"/>
<protein>
    <recommendedName>
        <fullName evidence="3">Plasmid stabilization protein</fullName>
    </recommendedName>
</protein>
<dbReference type="EMBL" id="MHQY01000032">
    <property type="protein sequence ID" value="OHA13241.1"/>
    <property type="molecule type" value="Genomic_DNA"/>
</dbReference>
<comment type="caution">
    <text evidence="1">The sequence shown here is derived from an EMBL/GenBank/DDBJ whole genome shotgun (WGS) entry which is preliminary data.</text>
</comment>
<gene>
    <name evidence="1" type="ORF">A3G49_01010</name>
</gene>
<dbReference type="Proteomes" id="UP000177171">
    <property type="component" value="Unassembled WGS sequence"/>
</dbReference>
<dbReference type="SUPFAM" id="SSF143011">
    <property type="entry name" value="RelE-like"/>
    <property type="match status" value="1"/>
</dbReference>
<name>A0A1G2LQZ9_9BACT</name>
<dbReference type="Gene3D" id="3.30.2310.20">
    <property type="entry name" value="RelE-like"/>
    <property type="match status" value="1"/>
</dbReference>
<evidence type="ECO:0008006" key="3">
    <source>
        <dbReference type="Google" id="ProtNLM"/>
    </source>
</evidence>
<evidence type="ECO:0000313" key="2">
    <source>
        <dbReference type="Proteomes" id="UP000177171"/>
    </source>
</evidence>
<proteinExistence type="predicted"/>
<organism evidence="1 2">
    <name type="scientific">Candidatus Sungbacteria bacterium RIFCSPLOWO2_12_FULL_41_11</name>
    <dbReference type="NCBI Taxonomy" id="1802286"/>
    <lineage>
        <taxon>Bacteria</taxon>
        <taxon>Candidatus Sungiibacteriota</taxon>
    </lineage>
</organism>
<accession>A0A1G2LQZ9</accession>
<evidence type="ECO:0000313" key="1">
    <source>
        <dbReference type="EMBL" id="OHA13241.1"/>
    </source>
</evidence>
<reference evidence="1 2" key="1">
    <citation type="journal article" date="2016" name="Nat. Commun.">
        <title>Thousands of microbial genomes shed light on interconnected biogeochemical processes in an aquifer system.</title>
        <authorList>
            <person name="Anantharaman K."/>
            <person name="Brown C.T."/>
            <person name="Hug L.A."/>
            <person name="Sharon I."/>
            <person name="Castelle C.J."/>
            <person name="Probst A.J."/>
            <person name="Thomas B.C."/>
            <person name="Singh A."/>
            <person name="Wilkins M.J."/>
            <person name="Karaoz U."/>
            <person name="Brodie E.L."/>
            <person name="Williams K.H."/>
            <person name="Hubbard S.S."/>
            <person name="Banfield J.F."/>
        </authorList>
    </citation>
    <scope>NUCLEOTIDE SEQUENCE [LARGE SCALE GENOMIC DNA]</scope>
</reference>